<name>A0A6L8LRD3_9VIBR</name>
<dbReference type="Proteomes" id="UP000478571">
    <property type="component" value="Unassembled WGS sequence"/>
</dbReference>
<dbReference type="InterPro" id="IPR028098">
    <property type="entry name" value="Glyco_trans_4-like_N"/>
</dbReference>
<dbReference type="Pfam" id="PF13439">
    <property type="entry name" value="Glyco_transf_4"/>
    <property type="match status" value="1"/>
</dbReference>
<keyword evidence="4" id="KW-1185">Reference proteome</keyword>
<sequence>MHSSTPTKVWLLIDSLTYGGIDAYVLELAKGLKQHKVSVEVLIVRQYSAVSPLISKLEHNKIKFSYLSSSNGFPLRTLLKRVNHRRGDVIHAHGYKASILAKCARIFTGITQVSTYHAGETPQGRVKIYDFLDRYTAFISSSALVVSEKVGNKIPTSTRKLNNFIDNDQLSLSTGEQIAFVGRLSYEKAPERFLQCAKSNPTLNFHIYGSGPLESEIIEKAPANITYHGYQTNMAEVWNHIQILIICSRYEGLPMAALEAMARGCIIIAYNVGDLSKLIDDGKNGFIVDSLDSLNQTLAHISQLNNHDKAVIKNNAIATIQRDFSTFSVIPKLLDIYSGIDAQSDSQFDKNLS</sequence>
<dbReference type="SUPFAM" id="SSF53756">
    <property type="entry name" value="UDP-Glycosyltransferase/glycogen phosphorylase"/>
    <property type="match status" value="1"/>
</dbReference>
<dbReference type="InterPro" id="IPR050194">
    <property type="entry name" value="Glycosyltransferase_grp1"/>
</dbReference>
<dbReference type="Pfam" id="PF00534">
    <property type="entry name" value="Glycos_transf_1"/>
    <property type="match status" value="1"/>
</dbReference>
<dbReference type="InterPro" id="IPR001296">
    <property type="entry name" value="Glyco_trans_1"/>
</dbReference>
<feature type="domain" description="Glycosyl transferase family 1" evidence="1">
    <location>
        <begin position="169"/>
        <end position="315"/>
    </location>
</feature>
<comment type="caution">
    <text evidence="3">The sequence shown here is derived from an EMBL/GenBank/DDBJ whole genome shotgun (WGS) entry which is preliminary data.</text>
</comment>
<evidence type="ECO:0000259" key="1">
    <source>
        <dbReference type="Pfam" id="PF00534"/>
    </source>
</evidence>
<organism evidence="3 4">
    <name type="scientific">Vibrio tetraodonis subsp. pristinus</name>
    <dbReference type="NCBI Taxonomy" id="2695891"/>
    <lineage>
        <taxon>Bacteria</taxon>
        <taxon>Pseudomonadati</taxon>
        <taxon>Pseudomonadota</taxon>
        <taxon>Gammaproteobacteria</taxon>
        <taxon>Vibrionales</taxon>
        <taxon>Vibrionaceae</taxon>
        <taxon>Vibrio</taxon>
    </lineage>
</organism>
<dbReference type="PANTHER" id="PTHR45947">
    <property type="entry name" value="SULFOQUINOVOSYL TRANSFERASE SQD2"/>
    <property type="match status" value="1"/>
</dbReference>
<dbReference type="RefSeq" id="WP_160927663.1">
    <property type="nucleotide sequence ID" value="NZ_WWEU01000001.1"/>
</dbReference>
<dbReference type="Gene3D" id="3.40.50.2000">
    <property type="entry name" value="Glycogen Phosphorylase B"/>
    <property type="match status" value="2"/>
</dbReference>
<evidence type="ECO:0000259" key="2">
    <source>
        <dbReference type="Pfam" id="PF13439"/>
    </source>
</evidence>
<evidence type="ECO:0000313" key="3">
    <source>
        <dbReference type="EMBL" id="MYM58654.1"/>
    </source>
</evidence>
<evidence type="ECO:0000313" key="4">
    <source>
        <dbReference type="Proteomes" id="UP000478571"/>
    </source>
</evidence>
<gene>
    <name evidence="3" type="ORF">GTG28_05405</name>
</gene>
<reference evidence="3 4" key="1">
    <citation type="submission" date="2020-01" db="EMBL/GenBank/DDBJ databases">
        <title>Draft Genome Sequence of Vibrio sp. strain OCN044, Isolated from a Healthy Coral at Palmyra Atoll.</title>
        <authorList>
            <person name="Videau P."/>
            <person name="Loughran R."/>
            <person name="Esquivel A."/>
            <person name="Deadmond M."/>
            <person name="Paddock B.E."/>
            <person name="Saw J.H."/>
            <person name="Ushijima B."/>
        </authorList>
    </citation>
    <scope>NUCLEOTIDE SEQUENCE [LARGE SCALE GENOMIC DNA]</scope>
    <source>
        <strain evidence="3 4">OCN044</strain>
    </source>
</reference>
<dbReference type="EMBL" id="WWEU01000001">
    <property type="protein sequence ID" value="MYM58654.1"/>
    <property type="molecule type" value="Genomic_DNA"/>
</dbReference>
<dbReference type="AlphaFoldDB" id="A0A6L8LRD3"/>
<dbReference type="PANTHER" id="PTHR45947:SF3">
    <property type="entry name" value="SULFOQUINOVOSYL TRANSFERASE SQD2"/>
    <property type="match status" value="1"/>
</dbReference>
<keyword evidence="3" id="KW-0808">Transferase</keyword>
<protein>
    <submittedName>
        <fullName evidence="3">Glycosyltransferase</fullName>
    </submittedName>
</protein>
<feature type="domain" description="Glycosyltransferase subfamily 4-like N-terminal" evidence="2">
    <location>
        <begin position="18"/>
        <end position="149"/>
    </location>
</feature>
<dbReference type="CDD" id="cd03801">
    <property type="entry name" value="GT4_PimA-like"/>
    <property type="match status" value="1"/>
</dbReference>
<accession>A0A6L8LRD3</accession>
<proteinExistence type="predicted"/>
<dbReference type="GO" id="GO:0016757">
    <property type="term" value="F:glycosyltransferase activity"/>
    <property type="evidence" value="ECO:0007669"/>
    <property type="project" value="InterPro"/>
</dbReference>